<gene>
    <name evidence="2" type="ORF">PECUL_23A038883</name>
</gene>
<sequence length="94" mass="10057">GFVMVDNIDVYQAILHIGNSRQNSLDVYDDIESGRTIDGSYSSNNSFDDSQDLYEDASSSSGAVLNSSGGKGLKNIFKKDLKKVDTGSVSPTSL</sequence>
<dbReference type="EMBL" id="CAKOES020000408">
    <property type="protein sequence ID" value="CAH2330251.1"/>
    <property type="molecule type" value="Genomic_DNA"/>
</dbReference>
<accession>A0AAD1TND1</accession>
<feature type="compositionally biased region" description="Low complexity" evidence="1">
    <location>
        <begin position="58"/>
        <end position="68"/>
    </location>
</feature>
<proteinExistence type="predicted"/>
<dbReference type="Proteomes" id="UP001295444">
    <property type="component" value="Unassembled WGS sequence"/>
</dbReference>
<keyword evidence="3" id="KW-1185">Reference proteome</keyword>
<reference evidence="2" key="1">
    <citation type="submission" date="2022-03" db="EMBL/GenBank/DDBJ databases">
        <authorList>
            <person name="Alioto T."/>
            <person name="Alioto T."/>
            <person name="Gomez Garrido J."/>
        </authorList>
    </citation>
    <scope>NUCLEOTIDE SEQUENCE</scope>
</reference>
<evidence type="ECO:0000313" key="2">
    <source>
        <dbReference type="EMBL" id="CAH2330251.1"/>
    </source>
</evidence>
<feature type="non-terminal residue" evidence="2">
    <location>
        <position position="94"/>
    </location>
</feature>
<organism evidence="2 3">
    <name type="scientific">Pelobates cultripes</name>
    <name type="common">Western spadefoot toad</name>
    <dbReference type="NCBI Taxonomy" id="61616"/>
    <lineage>
        <taxon>Eukaryota</taxon>
        <taxon>Metazoa</taxon>
        <taxon>Chordata</taxon>
        <taxon>Craniata</taxon>
        <taxon>Vertebrata</taxon>
        <taxon>Euteleostomi</taxon>
        <taxon>Amphibia</taxon>
        <taxon>Batrachia</taxon>
        <taxon>Anura</taxon>
        <taxon>Pelobatoidea</taxon>
        <taxon>Pelobatidae</taxon>
        <taxon>Pelobates</taxon>
    </lineage>
</organism>
<protein>
    <submittedName>
        <fullName evidence="2">Uncharacterized protein</fullName>
    </submittedName>
</protein>
<dbReference type="AlphaFoldDB" id="A0AAD1TND1"/>
<feature type="compositionally biased region" description="Polar residues" evidence="1">
    <location>
        <begin position="39"/>
        <end position="48"/>
    </location>
</feature>
<name>A0AAD1TND1_PELCU</name>
<evidence type="ECO:0000256" key="1">
    <source>
        <dbReference type="SAM" id="MobiDB-lite"/>
    </source>
</evidence>
<comment type="caution">
    <text evidence="2">The sequence shown here is derived from an EMBL/GenBank/DDBJ whole genome shotgun (WGS) entry which is preliminary data.</text>
</comment>
<feature type="non-terminal residue" evidence="2">
    <location>
        <position position="1"/>
    </location>
</feature>
<evidence type="ECO:0000313" key="3">
    <source>
        <dbReference type="Proteomes" id="UP001295444"/>
    </source>
</evidence>
<feature type="region of interest" description="Disordered" evidence="1">
    <location>
        <begin position="39"/>
        <end position="73"/>
    </location>
</feature>